<evidence type="ECO:0008006" key="8">
    <source>
        <dbReference type="Google" id="ProtNLM"/>
    </source>
</evidence>
<accession>A0ABR2GS91</accession>
<evidence type="ECO:0000256" key="2">
    <source>
        <dbReference type="ARBA" id="ARBA00022723"/>
    </source>
</evidence>
<sequence>MQEEIDIKKFTSISPQFARATLKFTDNPQFAYLCSFIIENSKSLITNAHEDFLFNNFNRNSDIVTLLNAIYEISEYCEIFGSNTGLSNSIIASIYSNISNIFDSCDGRKAVIGAVKWSRNQPGGTLGMTNKFVGLLLEQKEFREKRRYSFVHALNANLNNHPKIIFKRIDDANSTIAIDHRPGWHGLEIPGNIIILNDDYLLHQDPTNQTENPGIIGLEHNNPSINSVFFLSLLESYLLGEDLENDFIKIYRSPNPDKETAFPFHISNDNDESILNFCPRTKDIESSFTQTVSMLLNLMPFLPYSILFNVESLGSAIEVKSYGQSIHYIEKVLPYSDPDENLPFAYRLCKETLKFAAHNFDEMKNADSMIRFAITGECLYYSQGQGSDVKNTFTKPDVAMKSNFVFDQNHPSHLVLLVDQRFSDHPQTDPLLWHNNNNNNINGSEQEQNEIERSNLFYVPSTKEEELLLFNQLVKDKENDSTCNSRCSPPKEYLSQPLFIYQMYSKVKALSICKNCLIVDFQSYSELRSMIDSNTHQINQEQISKMYHQLSGISFGIYKDSTAPLGQIIWALMNDKELFDNYIRSYFTIYVEYAIRHSRNYFTFCPNHPNSIFRIPKSPSNLCCHSCNMNYCFSCKKWHQGEESCNANHVEKDIIYCPRCLKPMRKVDGSDILVCNCGAVFCVRCGDKSPIFCSPYDAYEHINNYHTKKDA</sequence>
<dbReference type="PANTHER" id="PTHR22770:SF13">
    <property type="entry name" value="RING-TYPE DOMAIN-CONTAINING PROTEIN"/>
    <property type="match status" value="1"/>
</dbReference>
<evidence type="ECO:0000256" key="5">
    <source>
        <dbReference type="ARBA" id="ARBA00022833"/>
    </source>
</evidence>
<reference evidence="6 7" key="1">
    <citation type="submission" date="2024-04" db="EMBL/GenBank/DDBJ databases">
        <title>Tritrichomonas musculus Genome.</title>
        <authorList>
            <person name="Alves-Ferreira E."/>
            <person name="Grigg M."/>
            <person name="Lorenzi H."/>
            <person name="Galac M."/>
        </authorList>
    </citation>
    <scope>NUCLEOTIDE SEQUENCE [LARGE SCALE GENOMIC DNA]</scope>
    <source>
        <strain evidence="6 7">EAF2021</strain>
    </source>
</reference>
<dbReference type="CDD" id="cd20335">
    <property type="entry name" value="BRcat_RBR"/>
    <property type="match status" value="1"/>
</dbReference>
<keyword evidence="2" id="KW-0479">Metal-binding</keyword>
<evidence type="ECO:0000256" key="1">
    <source>
        <dbReference type="ARBA" id="ARBA00004906"/>
    </source>
</evidence>
<evidence type="ECO:0000313" key="7">
    <source>
        <dbReference type="Proteomes" id="UP001470230"/>
    </source>
</evidence>
<keyword evidence="7" id="KW-1185">Reference proteome</keyword>
<dbReference type="Proteomes" id="UP001470230">
    <property type="component" value="Unassembled WGS sequence"/>
</dbReference>
<evidence type="ECO:0000313" key="6">
    <source>
        <dbReference type="EMBL" id="KAK8836769.1"/>
    </source>
</evidence>
<protein>
    <recommendedName>
        <fullName evidence="8">RING-type domain-containing protein</fullName>
    </recommendedName>
</protein>
<dbReference type="SUPFAM" id="SSF57850">
    <property type="entry name" value="RING/U-box"/>
    <property type="match status" value="1"/>
</dbReference>
<dbReference type="EMBL" id="JAPFFF010000063">
    <property type="protein sequence ID" value="KAK8836769.1"/>
    <property type="molecule type" value="Genomic_DNA"/>
</dbReference>
<name>A0ABR2GS91_9EUKA</name>
<comment type="caution">
    <text evidence="6">The sequence shown here is derived from an EMBL/GenBank/DDBJ whole genome shotgun (WGS) entry which is preliminary data.</text>
</comment>
<keyword evidence="4" id="KW-0833">Ubl conjugation pathway</keyword>
<comment type="pathway">
    <text evidence="1">Protein modification; protein ubiquitination.</text>
</comment>
<evidence type="ECO:0000256" key="3">
    <source>
        <dbReference type="ARBA" id="ARBA00022771"/>
    </source>
</evidence>
<evidence type="ECO:0000256" key="4">
    <source>
        <dbReference type="ARBA" id="ARBA00022786"/>
    </source>
</evidence>
<keyword evidence="3" id="KW-0863">Zinc-finger</keyword>
<keyword evidence="5" id="KW-0862">Zinc</keyword>
<dbReference type="PANTHER" id="PTHR22770">
    <property type="entry name" value="UBIQUITIN CONJUGATING ENZYME 7 INTERACTING PROTEIN-RELATED"/>
    <property type="match status" value="1"/>
</dbReference>
<dbReference type="InterPro" id="IPR051628">
    <property type="entry name" value="LUBAC_E3_Ligases"/>
</dbReference>
<organism evidence="6 7">
    <name type="scientific">Tritrichomonas musculus</name>
    <dbReference type="NCBI Taxonomy" id="1915356"/>
    <lineage>
        <taxon>Eukaryota</taxon>
        <taxon>Metamonada</taxon>
        <taxon>Parabasalia</taxon>
        <taxon>Tritrichomonadida</taxon>
        <taxon>Tritrichomonadidae</taxon>
        <taxon>Tritrichomonas</taxon>
    </lineage>
</organism>
<gene>
    <name evidence="6" type="ORF">M9Y10_037291</name>
</gene>
<proteinExistence type="predicted"/>